<sequence length="80" mass="8927">MKEPVGLPDFIDAVISMEDSDFCKMIAGKALETKVVKQGQGVTFRNASVNQNSWRGRAQAKKRNGTCYTYNEKCSKAYLC</sequence>
<protein>
    <submittedName>
        <fullName evidence="1">(rape) hypothetical protein</fullName>
    </submittedName>
</protein>
<gene>
    <name evidence="1" type="ORF">DARMORV10_C06P12630.1</name>
</gene>
<dbReference type="Proteomes" id="UP001295469">
    <property type="component" value="Chromosome C06"/>
</dbReference>
<evidence type="ECO:0000313" key="1">
    <source>
        <dbReference type="EMBL" id="CAF2056600.1"/>
    </source>
</evidence>
<proteinExistence type="predicted"/>
<accession>A0A816Q1X4</accession>
<organism evidence="1">
    <name type="scientific">Brassica napus</name>
    <name type="common">Rape</name>
    <dbReference type="NCBI Taxonomy" id="3708"/>
    <lineage>
        <taxon>Eukaryota</taxon>
        <taxon>Viridiplantae</taxon>
        <taxon>Streptophyta</taxon>
        <taxon>Embryophyta</taxon>
        <taxon>Tracheophyta</taxon>
        <taxon>Spermatophyta</taxon>
        <taxon>Magnoliopsida</taxon>
        <taxon>eudicotyledons</taxon>
        <taxon>Gunneridae</taxon>
        <taxon>Pentapetalae</taxon>
        <taxon>rosids</taxon>
        <taxon>malvids</taxon>
        <taxon>Brassicales</taxon>
        <taxon>Brassicaceae</taxon>
        <taxon>Brassiceae</taxon>
        <taxon>Brassica</taxon>
    </lineage>
</organism>
<name>A0A816Q1X4_BRANA</name>
<reference evidence="1" key="1">
    <citation type="submission" date="2021-01" db="EMBL/GenBank/DDBJ databases">
        <authorList>
            <consortium name="Genoscope - CEA"/>
            <person name="William W."/>
        </authorList>
    </citation>
    <scope>NUCLEOTIDE SEQUENCE</scope>
</reference>
<dbReference type="EMBL" id="HG994370">
    <property type="protein sequence ID" value="CAF2056600.1"/>
    <property type="molecule type" value="Genomic_DNA"/>
</dbReference>
<dbReference type="AlphaFoldDB" id="A0A816Q1X4"/>